<keyword evidence="1" id="KW-0472">Membrane</keyword>
<feature type="transmembrane region" description="Helical" evidence="1">
    <location>
        <begin position="24"/>
        <end position="49"/>
    </location>
</feature>
<keyword evidence="1" id="KW-1133">Transmembrane helix</keyword>
<proteinExistence type="predicted"/>
<sequence length="50" mass="5612">MQHYDEDEDSSGLRAWLLERLASWGWVASGLALLVTGANHLTDLFLLIAR</sequence>
<accession>A0A6I6LXX0</accession>
<protein>
    <submittedName>
        <fullName evidence="2">Uncharacterized protein</fullName>
    </submittedName>
</protein>
<dbReference type="EMBL" id="CP046902">
    <property type="protein sequence ID" value="QGZ31462.1"/>
    <property type="molecule type" value="Genomic_DNA"/>
</dbReference>
<dbReference type="RefSeq" id="WP_158188923.1">
    <property type="nucleotide sequence ID" value="NZ_CP046902.1"/>
</dbReference>
<evidence type="ECO:0000313" key="2">
    <source>
        <dbReference type="EMBL" id="QGZ31462.1"/>
    </source>
</evidence>
<reference evidence="2 3" key="1">
    <citation type="submission" date="2019-12" db="EMBL/GenBank/DDBJ databases">
        <title>Complete genome sequence of Pseudomonas stutzeri.</title>
        <authorList>
            <person name="Lim S.R."/>
            <person name="Kim J.H."/>
        </authorList>
    </citation>
    <scope>NUCLEOTIDE SEQUENCE [LARGE SCALE GENOMIC DNA]</scope>
    <source>
        <strain evidence="2 3">PM101005</strain>
    </source>
</reference>
<evidence type="ECO:0000313" key="3">
    <source>
        <dbReference type="Proteomes" id="UP000438983"/>
    </source>
</evidence>
<gene>
    <name evidence="2" type="ORF">GQA94_15835</name>
</gene>
<name>A0A6I6LXX0_STUST</name>
<keyword evidence="1" id="KW-0812">Transmembrane</keyword>
<organism evidence="2 3">
    <name type="scientific">Stutzerimonas stutzeri</name>
    <name type="common">Pseudomonas stutzeri</name>
    <dbReference type="NCBI Taxonomy" id="316"/>
    <lineage>
        <taxon>Bacteria</taxon>
        <taxon>Pseudomonadati</taxon>
        <taxon>Pseudomonadota</taxon>
        <taxon>Gammaproteobacteria</taxon>
        <taxon>Pseudomonadales</taxon>
        <taxon>Pseudomonadaceae</taxon>
        <taxon>Stutzerimonas</taxon>
    </lineage>
</organism>
<dbReference type="AlphaFoldDB" id="A0A6I6LXX0"/>
<evidence type="ECO:0000256" key="1">
    <source>
        <dbReference type="SAM" id="Phobius"/>
    </source>
</evidence>
<dbReference type="OrthoDB" id="9927847at2"/>
<dbReference type="Proteomes" id="UP000438983">
    <property type="component" value="Chromosome"/>
</dbReference>